<feature type="domain" description="K Homology" evidence="3">
    <location>
        <begin position="63"/>
        <end position="136"/>
    </location>
</feature>
<name>A0A5B8MDD8_9CHLO</name>
<proteinExistence type="predicted"/>
<feature type="region of interest" description="Disordered" evidence="2">
    <location>
        <begin position="141"/>
        <end position="169"/>
    </location>
</feature>
<evidence type="ECO:0000256" key="2">
    <source>
        <dbReference type="SAM" id="MobiDB-lite"/>
    </source>
</evidence>
<dbReference type="Proteomes" id="UP000316726">
    <property type="component" value="Chromosome 1"/>
</dbReference>
<evidence type="ECO:0000259" key="3">
    <source>
        <dbReference type="SMART" id="SM00322"/>
    </source>
</evidence>
<reference evidence="4 5" key="1">
    <citation type="submission" date="2018-07" db="EMBL/GenBank/DDBJ databases">
        <title>The complete nuclear genome of the prasinophyte Chloropicon primus (CCMP1205).</title>
        <authorList>
            <person name="Pombert J.-F."/>
            <person name="Otis C."/>
            <person name="Turmel M."/>
            <person name="Lemieux C."/>
        </authorList>
    </citation>
    <scope>NUCLEOTIDE SEQUENCE [LARGE SCALE GENOMIC DNA]</scope>
    <source>
        <strain evidence="4 5">CCMP1205</strain>
    </source>
</reference>
<dbReference type="PROSITE" id="PS50084">
    <property type="entry name" value="KH_TYPE_1"/>
    <property type="match status" value="1"/>
</dbReference>
<sequence>MEGREEGRELEGGDRKEGKGGEGEEGAGQVPEKGTPEQGDQGGGRKGNHQNQQKQVARPAKPHSIYQSIPIPSDRVGWIIGKRGAFIQQIEKRSGCSIVISDAPMKEFGREWNYVQLSGTARSVDKAKKLLFLRLDSFQEQDARPMPAQQQQQQQQPAEGGNHQEVLKQ</sequence>
<dbReference type="AlphaFoldDB" id="A0A5B8MDD8"/>
<keyword evidence="5" id="KW-1185">Reference proteome</keyword>
<evidence type="ECO:0000313" key="4">
    <source>
        <dbReference type="EMBL" id="QDZ18154.1"/>
    </source>
</evidence>
<dbReference type="SUPFAM" id="SSF54791">
    <property type="entry name" value="Eukaryotic type KH-domain (KH-domain type I)"/>
    <property type="match status" value="1"/>
</dbReference>
<feature type="compositionally biased region" description="Basic and acidic residues" evidence="2">
    <location>
        <begin position="1"/>
        <end position="22"/>
    </location>
</feature>
<dbReference type="STRING" id="1764295.A0A5B8MDD8"/>
<dbReference type="Pfam" id="PF00013">
    <property type="entry name" value="KH_1"/>
    <property type="match status" value="1"/>
</dbReference>
<dbReference type="EMBL" id="CP031034">
    <property type="protein sequence ID" value="QDZ18154.1"/>
    <property type="molecule type" value="Genomic_DNA"/>
</dbReference>
<feature type="region of interest" description="Disordered" evidence="2">
    <location>
        <begin position="1"/>
        <end position="72"/>
    </location>
</feature>
<accession>A0A5B8MDD8</accession>
<dbReference type="InterPro" id="IPR004087">
    <property type="entry name" value="KH_dom"/>
</dbReference>
<dbReference type="SMART" id="SM00322">
    <property type="entry name" value="KH"/>
    <property type="match status" value="1"/>
</dbReference>
<dbReference type="Gene3D" id="3.30.1370.10">
    <property type="entry name" value="K Homology domain, type 1"/>
    <property type="match status" value="1"/>
</dbReference>
<dbReference type="OrthoDB" id="441329at2759"/>
<dbReference type="InterPro" id="IPR036612">
    <property type="entry name" value="KH_dom_type_1_sf"/>
</dbReference>
<dbReference type="GO" id="GO:0003723">
    <property type="term" value="F:RNA binding"/>
    <property type="evidence" value="ECO:0007669"/>
    <property type="project" value="UniProtKB-UniRule"/>
</dbReference>
<evidence type="ECO:0000313" key="5">
    <source>
        <dbReference type="Proteomes" id="UP000316726"/>
    </source>
</evidence>
<evidence type="ECO:0000256" key="1">
    <source>
        <dbReference type="PROSITE-ProRule" id="PRU00117"/>
    </source>
</evidence>
<organism evidence="4 5">
    <name type="scientific">Chloropicon primus</name>
    <dbReference type="NCBI Taxonomy" id="1764295"/>
    <lineage>
        <taxon>Eukaryota</taxon>
        <taxon>Viridiplantae</taxon>
        <taxon>Chlorophyta</taxon>
        <taxon>Chloropicophyceae</taxon>
        <taxon>Chloropicales</taxon>
        <taxon>Chloropicaceae</taxon>
        <taxon>Chloropicon</taxon>
    </lineage>
</organism>
<keyword evidence="1" id="KW-0694">RNA-binding</keyword>
<dbReference type="InterPro" id="IPR004088">
    <property type="entry name" value="KH_dom_type_1"/>
</dbReference>
<protein>
    <recommendedName>
        <fullName evidence="3">K Homology domain-containing protein</fullName>
    </recommendedName>
</protein>
<gene>
    <name evidence="4" type="ORF">A3770_01p06720</name>
</gene>